<dbReference type="EMBL" id="UINC01018381">
    <property type="protein sequence ID" value="SVA77163.1"/>
    <property type="molecule type" value="Genomic_DNA"/>
</dbReference>
<evidence type="ECO:0008006" key="2">
    <source>
        <dbReference type="Google" id="ProtNLM"/>
    </source>
</evidence>
<dbReference type="PANTHER" id="PTHR33202">
    <property type="entry name" value="ZINC UPTAKE REGULATION PROTEIN"/>
    <property type="match status" value="1"/>
</dbReference>
<evidence type="ECO:0000313" key="1">
    <source>
        <dbReference type="EMBL" id="SVA77163.1"/>
    </source>
</evidence>
<dbReference type="InterPro" id="IPR036390">
    <property type="entry name" value="WH_DNA-bd_sf"/>
</dbReference>
<reference evidence="1" key="1">
    <citation type="submission" date="2018-05" db="EMBL/GenBank/DDBJ databases">
        <authorList>
            <person name="Lanie J.A."/>
            <person name="Ng W.-L."/>
            <person name="Kazmierczak K.M."/>
            <person name="Andrzejewski T.M."/>
            <person name="Davidsen T.M."/>
            <person name="Wayne K.J."/>
            <person name="Tettelin H."/>
            <person name="Glass J.I."/>
            <person name="Rusch D."/>
            <person name="Podicherti R."/>
            <person name="Tsui H.-C.T."/>
            <person name="Winkler M.E."/>
        </authorList>
    </citation>
    <scope>NUCLEOTIDE SEQUENCE</scope>
</reference>
<dbReference type="InterPro" id="IPR002481">
    <property type="entry name" value="FUR"/>
</dbReference>
<dbReference type="GO" id="GO:0045892">
    <property type="term" value="P:negative regulation of DNA-templated transcription"/>
    <property type="evidence" value="ECO:0007669"/>
    <property type="project" value="TreeGrafter"/>
</dbReference>
<proteinExistence type="predicted"/>
<dbReference type="GO" id="GO:1900376">
    <property type="term" value="P:regulation of secondary metabolite biosynthetic process"/>
    <property type="evidence" value="ECO:0007669"/>
    <property type="project" value="TreeGrafter"/>
</dbReference>
<dbReference type="SUPFAM" id="SSF46785">
    <property type="entry name" value="Winged helix' DNA-binding domain"/>
    <property type="match status" value="1"/>
</dbReference>
<name>A0A381YKX8_9ZZZZ</name>
<dbReference type="GO" id="GO:0003700">
    <property type="term" value="F:DNA-binding transcription factor activity"/>
    <property type="evidence" value="ECO:0007669"/>
    <property type="project" value="InterPro"/>
</dbReference>
<dbReference type="AlphaFoldDB" id="A0A381YKX8"/>
<dbReference type="GO" id="GO:0000976">
    <property type="term" value="F:transcription cis-regulatory region binding"/>
    <property type="evidence" value="ECO:0007669"/>
    <property type="project" value="TreeGrafter"/>
</dbReference>
<dbReference type="InterPro" id="IPR036388">
    <property type="entry name" value="WH-like_DNA-bd_sf"/>
</dbReference>
<feature type="non-terminal residue" evidence="1">
    <location>
        <position position="107"/>
    </location>
</feature>
<protein>
    <recommendedName>
        <fullName evidence="2">Transcriptional repressor</fullName>
    </recommendedName>
</protein>
<sequence>MTDSELEKFKKVLKDENLKLTPQRVEVFREVCNSDEHREAEEIYLALRKKDLNVSRSTVYRTMDILYQYDLVQRMDIGDGKWRYEHWLNCHQHDHLICIRCGTIVEF</sequence>
<organism evidence="1">
    <name type="scientific">marine metagenome</name>
    <dbReference type="NCBI Taxonomy" id="408172"/>
    <lineage>
        <taxon>unclassified sequences</taxon>
        <taxon>metagenomes</taxon>
        <taxon>ecological metagenomes</taxon>
    </lineage>
</organism>
<dbReference type="Pfam" id="PF01475">
    <property type="entry name" value="FUR"/>
    <property type="match status" value="1"/>
</dbReference>
<dbReference type="CDD" id="cd07153">
    <property type="entry name" value="Fur_like"/>
    <property type="match status" value="1"/>
</dbReference>
<accession>A0A381YKX8</accession>
<dbReference type="PANTHER" id="PTHR33202:SF7">
    <property type="entry name" value="FERRIC UPTAKE REGULATION PROTEIN"/>
    <property type="match status" value="1"/>
</dbReference>
<dbReference type="Gene3D" id="1.10.10.10">
    <property type="entry name" value="Winged helix-like DNA-binding domain superfamily/Winged helix DNA-binding domain"/>
    <property type="match status" value="1"/>
</dbReference>
<gene>
    <name evidence="1" type="ORF">METZ01_LOCUS130017</name>
</gene>
<dbReference type="GO" id="GO:0008270">
    <property type="term" value="F:zinc ion binding"/>
    <property type="evidence" value="ECO:0007669"/>
    <property type="project" value="TreeGrafter"/>
</dbReference>